<evidence type="ECO:0000313" key="1">
    <source>
        <dbReference type="EMBL" id="MST93620.1"/>
    </source>
</evidence>
<dbReference type="SUPFAM" id="SSF52266">
    <property type="entry name" value="SGNH hydrolase"/>
    <property type="match status" value="1"/>
</dbReference>
<dbReference type="Proteomes" id="UP000431913">
    <property type="component" value="Unassembled WGS sequence"/>
</dbReference>
<dbReference type="InterPro" id="IPR036514">
    <property type="entry name" value="SGNH_hydro_sf"/>
</dbReference>
<accession>A0A6I2UDU6</accession>
<dbReference type="Gene3D" id="3.40.50.1110">
    <property type="entry name" value="SGNH hydrolase"/>
    <property type="match status" value="1"/>
</dbReference>
<reference evidence="1 2" key="1">
    <citation type="submission" date="2019-08" db="EMBL/GenBank/DDBJ databases">
        <title>In-depth cultivation of the pig gut microbiome towards novel bacterial diversity and tailored functional studies.</title>
        <authorList>
            <person name="Wylensek D."/>
            <person name="Hitch T.C.A."/>
            <person name="Clavel T."/>
        </authorList>
    </citation>
    <scope>NUCLEOTIDE SEQUENCE [LARGE SCALE GENOMIC DNA]</scope>
    <source>
        <strain evidence="1 2">WCA3-601-WT-6J</strain>
    </source>
</reference>
<comment type="caution">
    <text evidence="1">The sequence shown here is derived from an EMBL/GenBank/DDBJ whole genome shotgun (WGS) entry which is preliminary data.</text>
</comment>
<sequence length="132" mass="14373">MLGTNDCKMRFGASAKNIASGMEALVRMAISTPVWTATPKVLLISPPPMTPKCFDETSGEEPGSICSEKSCQLAPLYEKAAERLGCAFFDAGVKVQVSGIDGMHMDEIAHFTMATAVMSRIRQLFQPEKEKR</sequence>
<protein>
    <recommendedName>
        <fullName evidence="3">SGNH hydrolase-type esterase domain-containing protein</fullName>
    </recommendedName>
</protein>
<proteinExistence type="predicted"/>
<organism evidence="1 2">
    <name type="scientific">Ruthenibacterium lactatiformans</name>
    <dbReference type="NCBI Taxonomy" id="1550024"/>
    <lineage>
        <taxon>Bacteria</taxon>
        <taxon>Bacillati</taxon>
        <taxon>Bacillota</taxon>
        <taxon>Clostridia</taxon>
        <taxon>Eubacteriales</taxon>
        <taxon>Oscillospiraceae</taxon>
        <taxon>Ruthenibacterium</taxon>
    </lineage>
</organism>
<name>A0A6I2UDU6_9FIRM</name>
<evidence type="ECO:0008006" key="3">
    <source>
        <dbReference type="Google" id="ProtNLM"/>
    </source>
</evidence>
<evidence type="ECO:0000313" key="2">
    <source>
        <dbReference type="Proteomes" id="UP000431913"/>
    </source>
</evidence>
<gene>
    <name evidence="1" type="ORF">FYJ76_17080</name>
</gene>
<dbReference type="AlphaFoldDB" id="A0A6I2UDU6"/>
<dbReference type="RefSeq" id="WP_154524290.1">
    <property type="nucleotide sequence ID" value="NZ_JBKWPM010000001.1"/>
</dbReference>
<dbReference type="EMBL" id="VUNJ01000045">
    <property type="protein sequence ID" value="MST93620.1"/>
    <property type="molecule type" value="Genomic_DNA"/>
</dbReference>